<sequence length="280" mass="31362">MVFGSQSQKTTDETETHVSETQRTYIDLEDEVVQQSSAAGTGCRSKKSVEDKDSLKPLFDEVTFHGAGNSKNPGGSKQWTCNHCKGKFTSTYTRIHVHFFGAVVGKKAEIKRYPMVLRDRGLYGRLFSKVKEAENSGVSKGLKHSVLSKNAPSKKGIEETFAILERKEVDSKIVRGLCANGIPFNVLRNPQFLEMISAIKNAPAGYKPPSSEKARSNLLDECYRDVKKDLTPIKDTCKNWDVNPESAYIEGSSSRMDEMVWEDLDEENNENGKGKRKRLD</sequence>
<evidence type="ECO:0000256" key="1">
    <source>
        <dbReference type="SAM" id="MobiDB-lite"/>
    </source>
</evidence>
<keyword evidence="3" id="KW-1185">Reference proteome</keyword>
<dbReference type="Proteomes" id="UP001229421">
    <property type="component" value="Unassembled WGS sequence"/>
</dbReference>
<feature type="region of interest" description="Disordered" evidence="1">
    <location>
        <begin position="1"/>
        <end position="25"/>
    </location>
</feature>
<feature type="region of interest" description="Disordered" evidence="1">
    <location>
        <begin position="259"/>
        <end position="280"/>
    </location>
</feature>
<accession>A0AAD8N936</accession>
<feature type="compositionally biased region" description="Basic and acidic residues" evidence="1">
    <location>
        <begin position="10"/>
        <end position="20"/>
    </location>
</feature>
<evidence type="ECO:0000313" key="3">
    <source>
        <dbReference type="Proteomes" id="UP001229421"/>
    </source>
</evidence>
<organism evidence="2 3">
    <name type="scientific">Tagetes erecta</name>
    <name type="common">African marigold</name>
    <dbReference type="NCBI Taxonomy" id="13708"/>
    <lineage>
        <taxon>Eukaryota</taxon>
        <taxon>Viridiplantae</taxon>
        <taxon>Streptophyta</taxon>
        <taxon>Embryophyta</taxon>
        <taxon>Tracheophyta</taxon>
        <taxon>Spermatophyta</taxon>
        <taxon>Magnoliopsida</taxon>
        <taxon>eudicotyledons</taxon>
        <taxon>Gunneridae</taxon>
        <taxon>Pentapetalae</taxon>
        <taxon>asterids</taxon>
        <taxon>campanulids</taxon>
        <taxon>Asterales</taxon>
        <taxon>Asteraceae</taxon>
        <taxon>Asteroideae</taxon>
        <taxon>Heliantheae alliance</taxon>
        <taxon>Tageteae</taxon>
        <taxon>Tagetes</taxon>
    </lineage>
</organism>
<evidence type="ECO:0000313" key="2">
    <source>
        <dbReference type="EMBL" id="KAK1406440.1"/>
    </source>
</evidence>
<feature type="compositionally biased region" description="Acidic residues" evidence="1">
    <location>
        <begin position="259"/>
        <end position="269"/>
    </location>
</feature>
<protein>
    <recommendedName>
        <fullName evidence="4">BED-type domain-containing protein</fullName>
    </recommendedName>
</protein>
<proteinExistence type="predicted"/>
<gene>
    <name evidence="2" type="ORF">QVD17_41738</name>
</gene>
<evidence type="ECO:0008006" key="4">
    <source>
        <dbReference type="Google" id="ProtNLM"/>
    </source>
</evidence>
<dbReference type="AlphaFoldDB" id="A0AAD8N936"/>
<dbReference type="EMBL" id="JAUHHV010000012">
    <property type="protein sequence ID" value="KAK1406440.1"/>
    <property type="molecule type" value="Genomic_DNA"/>
</dbReference>
<name>A0AAD8N936_TARER</name>
<reference evidence="2" key="1">
    <citation type="journal article" date="2023" name="bioRxiv">
        <title>Improved chromosome-level genome assembly for marigold (Tagetes erecta).</title>
        <authorList>
            <person name="Jiang F."/>
            <person name="Yuan L."/>
            <person name="Wang S."/>
            <person name="Wang H."/>
            <person name="Xu D."/>
            <person name="Wang A."/>
            <person name="Fan W."/>
        </authorList>
    </citation>
    <scope>NUCLEOTIDE SEQUENCE</scope>
    <source>
        <strain evidence="2">WSJ</strain>
        <tissue evidence="2">Leaf</tissue>
    </source>
</reference>
<comment type="caution">
    <text evidence="2">The sequence shown here is derived from an EMBL/GenBank/DDBJ whole genome shotgun (WGS) entry which is preliminary data.</text>
</comment>